<feature type="transmembrane region" description="Helical" evidence="1">
    <location>
        <begin position="49"/>
        <end position="71"/>
    </location>
</feature>
<feature type="transmembrane region" description="Helical" evidence="1">
    <location>
        <begin position="197"/>
        <end position="214"/>
    </location>
</feature>
<dbReference type="HOGENOM" id="CLU_071641_1_0_1"/>
<evidence type="ECO:0000256" key="2">
    <source>
        <dbReference type="SAM" id="SignalP"/>
    </source>
</evidence>
<reference evidence="3 4" key="1">
    <citation type="submission" date="2014-04" db="EMBL/GenBank/DDBJ databases">
        <title>Evolutionary Origins and Diversification of the Mycorrhizal Mutualists.</title>
        <authorList>
            <consortium name="DOE Joint Genome Institute"/>
            <consortium name="Mycorrhizal Genomics Consortium"/>
            <person name="Kohler A."/>
            <person name="Kuo A."/>
            <person name="Nagy L.G."/>
            <person name="Floudas D."/>
            <person name="Copeland A."/>
            <person name="Barry K.W."/>
            <person name="Cichocki N."/>
            <person name="Veneault-Fourrey C."/>
            <person name="LaButti K."/>
            <person name="Lindquist E.A."/>
            <person name="Lipzen A."/>
            <person name="Lundell T."/>
            <person name="Morin E."/>
            <person name="Murat C."/>
            <person name="Riley R."/>
            <person name="Ohm R."/>
            <person name="Sun H."/>
            <person name="Tunlid A."/>
            <person name="Henrissat B."/>
            <person name="Grigoriev I.V."/>
            <person name="Hibbett D.S."/>
            <person name="Martin F."/>
        </authorList>
    </citation>
    <scope>NUCLEOTIDE SEQUENCE [LARGE SCALE GENOMIC DNA]</scope>
    <source>
        <strain evidence="3 4">FD-317 M1</strain>
    </source>
</reference>
<feature type="signal peptide" evidence="2">
    <location>
        <begin position="1"/>
        <end position="25"/>
    </location>
</feature>
<keyword evidence="2" id="KW-0732">Signal</keyword>
<dbReference type="EMBL" id="KN834830">
    <property type="protein sequence ID" value="KIK53334.1"/>
    <property type="molecule type" value="Genomic_DNA"/>
</dbReference>
<feature type="transmembrane region" description="Helical" evidence="1">
    <location>
        <begin position="153"/>
        <end position="177"/>
    </location>
</feature>
<protein>
    <submittedName>
        <fullName evidence="3">Uncharacterized protein</fullName>
    </submittedName>
</protein>
<sequence>MASFIGFTLTNICAASILLDPSGQANVEDPVQEGGSSPVTIKNIIDSKTLFYISIWSETVNTVLSYFIVIWRSWMLFRENPRWKWPIILTMVINIIECIYYGVPELNHPTAPGIFIVSVIALVISSATFKWAIGALNDLQQVSGATLHGSRALYLVLLTIECGPVLCIFQAFGSAAFGLDTSPGDFGSTLFLNISRYLFVLVLSLYPVVVFILIHTNNSPVNHTLNSIQSRNNADPVDSESITLAITNNITAPQHASTQVNGH</sequence>
<keyword evidence="1" id="KW-1133">Transmembrane helix</keyword>
<dbReference type="AlphaFoldDB" id="A0A0D0BUT0"/>
<feature type="transmembrane region" description="Helical" evidence="1">
    <location>
        <begin position="83"/>
        <end position="102"/>
    </location>
</feature>
<organism evidence="3 4">
    <name type="scientific">Collybiopsis luxurians FD-317 M1</name>
    <dbReference type="NCBI Taxonomy" id="944289"/>
    <lineage>
        <taxon>Eukaryota</taxon>
        <taxon>Fungi</taxon>
        <taxon>Dikarya</taxon>
        <taxon>Basidiomycota</taxon>
        <taxon>Agaricomycotina</taxon>
        <taxon>Agaricomycetes</taxon>
        <taxon>Agaricomycetidae</taxon>
        <taxon>Agaricales</taxon>
        <taxon>Marasmiineae</taxon>
        <taxon>Omphalotaceae</taxon>
        <taxon>Collybiopsis</taxon>
        <taxon>Collybiopsis luxurians</taxon>
    </lineage>
</organism>
<evidence type="ECO:0000313" key="3">
    <source>
        <dbReference type="EMBL" id="KIK53334.1"/>
    </source>
</evidence>
<feature type="transmembrane region" description="Helical" evidence="1">
    <location>
        <begin position="114"/>
        <end position="133"/>
    </location>
</feature>
<keyword evidence="1" id="KW-0812">Transmembrane</keyword>
<proteinExistence type="predicted"/>
<evidence type="ECO:0000313" key="4">
    <source>
        <dbReference type="Proteomes" id="UP000053593"/>
    </source>
</evidence>
<keyword evidence="4" id="KW-1185">Reference proteome</keyword>
<dbReference type="Proteomes" id="UP000053593">
    <property type="component" value="Unassembled WGS sequence"/>
</dbReference>
<name>A0A0D0BUT0_9AGAR</name>
<gene>
    <name evidence="3" type="ORF">GYMLUDRAFT_250448</name>
</gene>
<accession>A0A0D0BUT0</accession>
<evidence type="ECO:0000256" key="1">
    <source>
        <dbReference type="SAM" id="Phobius"/>
    </source>
</evidence>
<keyword evidence="1" id="KW-0472">Membrane</keyword>
<feature type="chain" id="PRO_5002208325" evidence="2">
    <location>
        <begin position="26"/>
        <end position="263"/>
    </location>
</feature>